<comment type="caution">
    <text evidence="2">The sequence shown here is derived from an EMBL/GenBank/DDBJ whole genome shotgun (WGS) entry which is preliminary data.</text>
</comment>
<dbReference type="OrthoDB" id="5104630at2"/>
<evidence type="ECO:0000256" key="1">
    <source>
        <dbReference type="SAM" id="MobiDB-lite"/>
    </source>
</evidence>
<gene>
    <name evidence="2" type="ORF">E3T61_12440</name>
</gene>
<evidence type="ECO:0000313" key="3">
    <source>
        <dbReference type="Proteomes" id="UP000298468"/>
    </source>
</evidence>
<feature type="compositionally biased region" description="Low complexity" evidence="1">
    <location>
        <begin position="52"/>
        <end position="66"/>
    </location>
</feature>
<dbReference type="InterPro" id="IPR018392">
    <property type="entry name" value="LysM"/>
</dbReference>
<feature type="region of interest" description="Disordered" evidence="1">
    <location>
        <begin position="31"/>
        <end position="66"/>
    </location>
</feature>
<protein>
    <recommendedName>
        <fullName evidence="4">LysM domain-containing protein</fullName>
    </recommendedName>
</protein>
<dbReference type="EMBL" id="SOHM01000029">
    <property type="protein sequence ID" value="TFD88627.1"/>
    <property type="molecule type" value="Genomic_DNA"/>
</dbReference>
<dbReference type="Proteomes" id="UP000298468">
    <property type="component" value="Unassembled WGS sequence"/>
</dbReference>
<name>A0A4V3IX33_9MICO</name>
<dbReference type="PROSITE" id="PS51257">
    <property type="entry name" value="PROKAR_LIPOPROTEIN"/>
    <property type="match status" value="1"/>
</dbReference>
<sequence length="257" mass="26093">MKRIAAMSGLAGVLVLLAGCTAGVGVLEPSAPAPESSEADTAVGSAATSAPIGTIGTGTFTSDDGTTGTVSFDSDGGLLTLSLHDLVLPAQSQVGVMVAVQPIPAGQTCFDSGPRLNFGPAEAGTSAQEGQLLRFYGGDPTGIDQVILTTPYGLDVKGDCLATIVARADIEWTFAPLRPDLRVTDSGETGGARGAVETVDGASVAYTVAPGDLIEEVAARLGLTVDDIGYLNTVRLPDPEQATLHDGERLNLLVAER</sequence>
<evidence type="ECO:0000313" key="2">
    <source>
        <dbReference type="EMBL" id="TFD88627.1"/>
    </source>
</evidence>
<organism evidence="2 3">
    <name type="scientific">Cryobacterium lactosi</name>
    <dbReference type="NCBI Taxonomy" id="1259202"/>
    <lineage>
        <taxon>Bacteria</taxon>
        <taxon>Bacillati</taxon>
        <taxon>Actinomycetota</taxon>
        <taxon>Actinomycetes</taxon>
        <taxon>Micrococcales</taxon>
        <taxon>Microbacteriaceae</taxon>
        <taxon>Cryobacterium</taxon>
    </lineage>
</organism>
<keyword evidence="3" id="KW-1185">Reference proteome</keyword>
<accession>A0A4V3IX33</accession>
<dbReference type="RefSeq" id="WP_134641172.1">
    <property type="nucleotide sequence ID" value="NZ_SOHM01000029.1"/>
</dbReference>
<dbReference type="CDD" id="cd00118">
    <property type="entry name" value="LysM"/>
    <property type="match status" value="1"/>
</dbReference>
<evidence type="ECO:0008006" key="4">
    <source>
        <dbReference type="Google" id="ProtNLM"/>
    </source>
</evidence>
<dbReference type="AlphaFoldDB" id="A0A4V3IX33"/>
<proteinExistence type="predicted"/>
<reference evidence="2 3" key="1">
    <citation type="submission" date="2019-03" db="EMBL/GenBank/DDBJ databases">
        <title>Genomics of glacier-inhabiting Cryobacterium strains.</title>
        <authorList>
            <person name="Liu Q."/>
            <person name="Xin Y.-H."/>
        </authorList>
    </citation>
    <scope>NUCLEOTIDE SEQUENCE [LARGE SCALE GENOMIC DNA]</scope>
    <source>
        <strain evidence="2 3">Sr59</strain>
    </source>
</reference>